<evidence type="ECO:0000256" key="20">
    <source>
        <dbReference type="HAMAP-Rule" id="MF_01631"/>
    </source>
</evidence>
<dbReference type="PROSITE" id="PS00101">
    <property type="entry name" value="HEXAPEP_TRANSFERASES"/>
    <property type="match status" value="1"/>
</dbReference>
<evidence type="ECO:0000256" key="14">
    <source>
        <dbReference type="ARBA" id="ARBA00023268"/>
    </source>
</evidence>
<evidence type="ECO:0000256" key="12">
    <source>
        <dbReference type="ARBA" id="ARBA00022960"/>
    </source>
</evidence>
<dbReference type="InterPro" id="IPR011004">
    <property type="entry name" value="Trimer_LpxA-like_sf"/>
</dbReference>
<keyword evidence="13 20" id="KW-0573">Peptidoglycan synthesis</keyword>
<evidence type="ECO:0000313" key="23">
    <source>
        <dbReference type="EMBL" id="PRR73885.1"/>
    </source>
</evidence>
<comment type="similarity">
    <text evidence="4 20">In the C-terminal section; belongs to the transferase hexapeptide repeat family.</text>
</comment>
<evidence type="ECO:0000256" key="5">
    <source>
        <dbReference type="ARBA" id="ARBA00007947"/>
    </source>
</evidence>
<dbReference type="Proteomes" id="UP000238415">
    <property type="component" value="Unassembled WGS sequence"/>
</dbReference>
<feature type="region of interest" description="Linker" evidence="20">
    <location>
        <begin position="230"/>
        <end position="250"/>
    </location>
</feature>
<dbReference type="GO" id="GO:0000902">
    <property type="term" value="P:cell morphogenesis"/>
    <property type="evidence" value="ECO:0007669"/>
    <property type="project" value="UniProtKB-UniRule"/>
</dbReference>
<dbReference type="GO" id="GO:0005737">
    <property type="term" value="C:cytoplasm"/>
    <property type="evidence" value="ECO:0007669"/>
    <property type="project" value="UniProtKB-SubCell"/>
</dbReference>
<dbReference type="Gene3D" id="3.90.550.10">
    <property type="entry name" value="Spore Coat Polysaccharide Biosynthesis Protein SpsA, Chain A"/>
    <property type="match status" value="1"/>
</dbReference>
<comment type="subcellular location">
    <subcellularLocation>
        <location evidence="1 20">Cytoplasm</location>
    </subcellularLocation>
</comment>
<comment type="pathway">
    <text evidence="20">Bacterial outer membrane biogenesis; LPS lipid A biosynthesis.</text>
</comment>
<keyword evidence="8 20" id="KW-0548">Nucleotidyltransferase</keyword>
<evidence type="ECO:0000256" key="17">
    <source>
        <dbReference type="ARBA" id="ARBA00048247"/>
    </source>
</evidence>
<evidence type="ECO:0000256" key="18">
    <source>
        <dbReference type="ARBA" id="ARBA00048493"/>
    </source>
</evidence>
<evidence type="ECO:0000256" key="8">
    <source>
        <dbReference type="ARBA" id="ARBA00022695"/>
    </source>
</evidence>
<dbReference type="CDD" id="cd03353">
    <property type="entry name" value="LbH_GlmU_C"/>
    <property type="match status" value="1"/>
</dbReference>
<dbReference type="InterPro" id="IPR056729">
    <property type="entry name" value="GMPPB_C"/>
</dbReference>
<evidence type="ECO:0000313" key="24">
    <source>
        <dbReference type="Proteomes" id="UP000238415"/>
    </source>
</evidence>
<dbReference type="Gene3D" id="2.160.10.10">
    <property type="entry name" value="Hexapeptide repeat proteins"/>
    <property type="match status" value="1"/>
</dbReference>
<dbReference type="Pfam" id="PF00132">
    <property type="entry name" value="Hexapep"/>
    <property type="match status" value="1"/>
</dbReference>
<feature type="binding site" evidence="20">
    <location>
        <position position="439"/>
    </location>
    <ligand>
        <name>acetyl-CoA</name>
        <dbReference type="ChEBI" id="CHEBI:57288"/>
    </ligand>
</feature>
<comment type="subunit">
    <text evidence="20">Homotrimer.</text>
</comment>
<comment type="catalytic activity">
    <reaction evidence="17 20">
        <text>alpha-D-glucosamine 1-phosphate + acetyl-CoA = N-acetyl-alpha-D-glucosamine 1-phosphate + CoA + H(+)</text>
        <dbReference type="Rhea" id="RHEA:13725"/>
        <dbReference type="ChEBI" id="CHEBI:15378"/>
        <dbReference type="ChEBI" id="CHEBI:57287"/>
        <dbReference type="ChEBI" id="CHEBI:57288"/>
        <dbReference type="ChEBI" id="CHEBI:57776"/>
        <dbReference type="ChEBI" id="CHEBI:58516"/>
        <dbReference type="EC" id="2.3.1.157"/>
    </reaction>
</comment>
<comment type="catalytic activity">
    <reaction evidence="18 20">
        <text>N-acetyl-alpha-D-glucosamine 1-phosphate + UTP + H(+) = UDP-N-acetyl-alpha-D-glucosamine + diphosphate</text>
        <dbReference type="Rhea" id="RHEA:13509"/>
        <dbReference type="ChEBI" id="CHEBI:15378"/>
        <dbReference type="ChEBI" id="CHEBI:33019"/>
        <dbReference type="ChEBI" id="CHEBI:46398"/>
        <dbReference type="ChEBI" id="CHEBI:57705"/>
        <dbReference type="ChEBI" id="CHEBI:57776"/>
        <dbReference type="EC" id="2.7.7.23"/>
    </reaction>
</comment>
<comment type="similarity">
    <text evidence="5 20">In the N-terminal section; belongs to the N-acetylglucosamine-1-phosphate uridyltransferase family.</text>
</comment>
<dbReference type="GO" id="GO:0019134">
    <property type="term" value="F:glucosamine-1-phosphate N-acetyltransferase activity"/>
    <property type="evidence" value="ECO:0007669"/>
    <property type="project" value="UniProtKB-UniRule"/>
</dbReference>
<comment type="function">
    <text evidence="19 20">Catalyzes the last two sequential reactions in the de novo biosynthetic pathway for UDP-N-acetylglucosamine (UDP-GlcNAc). The C-terminal domain catalyzes the transfer of acetyl group from acetyl coenzyme A to glucosamine-1-phosphate (GlcN-1-P) to produce N-acetylglucosamine-1-phosphate (GlcNAc-1-P), which is converted into UDP-GlcNAc by the transfer of uridine 5-monophosphate (from uridine 5-triphosphate), a reaction catalyzed by the N-terminal domain.</text>
</comment>
<feature type="domain" description="Mannose-1-phosphate guanyltransferase C-terminal" evidence="22">
    <location>
        <begin position="265"/>
        <end position="354"/>
    </location>
</feature>
<keyword evidence="16 20" id="KW-0961">Cell wall biogenesis/degradation</keyword>
<evidence type="ECO:0000256" key="1">
    <source>
        <dbReference type="ARBA" id="ARBA00004496"/>
    </source>
</evidence>
<proteinExistence type="inferred from homology"/>
<evidence type="ECO:0000256" key="15">
    <source>
        <dbReference type="ARBA" id="ARBA00023315"/>
    </source>
</evidence>
<comment type="pathway">
    <text evidence="2 20">Nucleotide-sugar biosynthesis; UDP-N-acetyl-alpha-D-glucosamine biosynthesis; N-acetyl-alpha-D-glucosamine 1-phosphate from alpha-D-glucosamine 6-phosphate (route II): step 2/2.</text>
</comment>
<comment type="pathway">
    <text evidence="3 20">Nucleotide-sugar biosynthesis; UDP-N-acetyl-alpha-D-glucosamine biosynthesis; UDP-N-acetyl-alpha-D-glucosamine from N-acetyl-alpha-D-glucosamine 1-phosphate: step 1/1.</text>
</comment>
<evidence type="ECO:0000256" key="2">
    <source>
        <dbReference type="ARBA" id="ARBA00005166"/>
    </source>
</evidence>
<feature type="binding site" evidence="20">
    <location>
        <position position="350"/>
    </location>
    <ligand>
        <name>UDP-N-acetyl-alpha-D-glucosamine</name>
        <dbReference type="ChEBI" id="CHEBI:57705"/>
    </ligand>
</feature>
<reference evidence="23 24" key="1">
    <citation type="submission" date="2018-03" db="EMBL/GenBank/DDBJ databases">
        <title>Genome sequence of Moorella humiferrea DSM 23265.</title>
        <authorList>
            <person name="Poehlein A."/>
            <person name="Daniel R."/>
        </authorList>
    </citation>
    <scope>NUCLEOTIDE SEQUENCE [LARGE SCALE GENOMIC DNA]</scope>
    <source>
        <strain evidence="23 24">DSM 23265</strain>
    </source>
</reference>
<keyword evidence="12 20" id="KW-0133">Cell shape</keyword>
<keyword evidence="6 20" id="KW-0963">Cytoplasm</keyword>
<feature type="binding site" evidence="20">
    <location>
        <position position="139"/>
    </location>
    <ligand>
        <name>UDP-N-acetyl-alpha-D-glucosamine</name>
        <dbReference type="ChEBI" id="CHEBI:57705"/>
    </ligand>
</feature>
<feature type="binding site" evidence="20">
    <location>
        <position position="379"/>
    </location>
    <ligand>
        <name>acetyl-CoA</name>
        <dbReference type="ChEBI" id="CHEBI:57288"/>
    </ligand>
</feature>
<feature type="binding site" evidence="20">
    <location>
        <position position="332"/>
    </location>
    <ligand>
        <name>UDP-N-acetyl-alpha-D-glucosamine</name>
        <dbReference type="ChEBI" id="CHEBI:57705"/>
    </ligand>
</feature>
<feature type="region of interest" description="N-acetyltransferase" evidence="20">
    <location>
        <begin position="251"/>
        <end position="455"/>
    </location>
</feature>
<evidence type="ECO:0000256" key="4">
    <source>
        <dbReference type="ARBA" id="ARBA00007707"/>
    </source>
</evidence>
<feature type="active site" description="Proton acceptor" evidence="20">
    <location>
        <position position="362"/>
    </location>
</feature>
<dbReference type="PANTHER" id="PTHR43584:SF3">
    <property type="entry name" value="BIFUNCTIONAL PROTEIN GLMU"/>
    <property type="match status" value="1"/>
</dbReference>
<dbReference type="UniPathway" id="UPA00973"/>
<evidence type="ECO:0000256" key="3">
    <source>
        <dbReference type="ARBA" id="ARBA00005208"/>
    </source>
</evidence>
<dbReference type="GO" id="GO:0008360">
    <property type="term" value="P:regulation of cell shape"/>
    <property type="evidence" value="ECO:0007669"/>
    <property type="project" value="UniProtKB-KW"/>
</dbReference>
<dbReference type="GO" id="GO:0016020">
    <property type="term" value="C:membrane"/>
    <property type="evidence" value="ECO:0007669"/>
    <property type="project" value="GOC"/>
</dbReference>
<evidence type="ECO:0000256" key="13">
    <source>
        <dbReference type="ARBA" id="ARBA00022984"/>
    </source>
</evidence>
<dbReference type="Pfam" id="PF00483">
    <property type="entry name" value="NTP_transferase"/>
    <property type="match status" value="1"/>
</dbReference>
<dbReference type="EC" id="2.7.7.23" evidence="20"/>
<dbReference type="InterPro" id="IPR005882">
    <property type="entry name" value="Bifunctional_GlmU"/>
</dbReference>
<dbReference type="InterPro" id="IPR018357">
    <property type="entry name" value="Hexapep_transf_CS"/>
</dbReference>
<dbReference type="InterPro" id="IPR001451">
    <property type="entry name" value="Hexapep"/>
</dbReference>
<dbReference type="NCBIfam" id="TIGR01173">
    <property type="entry name" value="glmU"/>
    <property type="match status" value="1"/>
</dbReference>
<dbReference type="GO" id="GO:0009252">
    <property type="term" value="P:peptidoglycan biosynthetic process"/>
    <property type="evidence" value="ECO:0007669"/>
    <property type="project" value="UniProtKB-UniRule"/>
</dbReference>
<comment type="cofactor">
    <cofactor evidence="20">
        <name>Mg(2+)</name>
        <dbReference type="ChEBI" id="CHEBI:18420"/>
    </cofactor>
    <text evidence="20">Binds 1 Mg(2+) ion per subunit.</text>
</comment>
<evidence type="ECO:0000259" key="22">
    <source>
        <dbReference type="Pfam" id="PF25087"/>
    </source>
</evidence>
<dbReference type="PANTHER" id="PTHR43584">
    <property type="entry name" value="NUCLEOTIDYL TRANSFERASE"/>
    <property type="match status" value="1"/>
</dbReference>
<feature type="binding site" evidence="20">
    <location>
        <position position="376"/>
    </location>
    <ligand>
        <name>UDP-N-acetyl-alpha-D-glucosamine</name>
        <dbReference type="ChEBI" id="CHEBI:57705"/>
    </ligand>
</feature>
<feature type="binding site" evidence="20">
    <location>
        <position position="73"/>
    </location>
    <ligand>
        <name>UDP-N-acetyl-alpha-D-glucosamine</name>
        <dbReference type="ChEBI" id="CHEBI:57705"/>
    </ligand>
</feature>
<feature type="domain" description="Nucleotidyl transferase" evidence="21">
    <location>
        <begin position="6"/>
        <end position="208"/>
    </location>
</feature>
<dbReference type="InterPro" id="IPR038009">
    <property type="entry name" value="GlmU_C_LbH"/>
</dbReference>
<dbReference type="InterPro" id="IPR029044">
    <property type="entry name" value="Nucleotide-diphossugar_trans"/>
</dbReference>
<dbReference type="InterPro" id="IPR005835">
    <property type="entry name" value="NTP_transferase_dom"/>
</dbReference>
<evidence type="ECO:0000256" key="6">
    <source>
        <dbReference type="ARBA" id="ARBA00022490"/>
    </source>
</evidence>
<dbReference type="SUPFAM" id="SSF51161">
    <property type="entry name" value="Trimeric LpxA-like enzymes"/>
    <property type="match status" value="1"/>
</dbReference>
<dbReference type="InterPro" id="IPR050065">
    <property type="entry name" value="GlmU-like"/>
</dbReference>
<keyword evidence="14 20" id="KW-0511">Multifunctional enzyme</keyword>
<organism evidence="23 24">
    <name type="scientific">Neomoorella humiferrea</name>
    <dbReference type="NCBI Taxonomy" id="676965"/>
    <lineage>
        <taxon>Bacteria</taxon>
        <taxon>Bacillati</taxon>
        <taxon>Bacillota</taxon>
        <taxon>Clostridia</taxon>
        <taxon>Neomoorellales</taxon>
        <taxon>Neomoorellaceae</taxon>
        <taxon>Neomoorella</taxon>
    </lineage>
</organism>
<feature type="binding site" evidence="20">
    <location>
        <position position="404"/>
    </location>
    <ligand>
        <name>acetyl-CoA</name>
        <dbReference type="ChEBI" id="CHEBI:57288"/>
    </ligand>
</feature>
<keyword evidence="10 20" id="KW-0677">Repeat</keyword>
<dbReference type="UniPathway" id="UPA00113">
    <property type="reaction ID" value="UER00532"/>
</dbReference>
<dbReference type="CDD" id="cd02540">
    <property type="entry name" value="GT2_GlmU_N_bac"/>
    <property type="match status" value="1"/>
</dbReference>
<evidence type="ECO:0000256" key="16">
    <source>
        <dbReference type="ARBA" id="ARBA00023316"/>
    </source>
</evidence>
<dbReference type="EMBL" id="PVXM01000015">
    <property type="protein sequence ID" value="PRR73885.1"/>
    <property type="molecule type" value="Genomic_DNA"/>
</dbReference>
<dbReference type="NCBIfam" id="NF010934">
    <property type="entry name" value="PRK14354.1"/>
    <property type="match status" value="1"/>
</dbReference>
<feature type="binding site" evidence="20">
    <location>
        <begin position="9"/>
        <end position="12"/>
    </location>
    <ligand>
        <name>UDP-N-acetyl-alpha-D-glucosamine</name>
        <dbReference type="ChEBI" id="CHEBI:57705"/>
    </ligand>
</feature>
<dbReference type="GO" id="GO:0000287">
    <property type="term" value="F:magnesium ion binding"/>
    <property type="evidence" value="ECO:0007669"/>
    <property type="project" value="UniProtKB-UniRule"/>
</dbReference>
<feature type="binding site" evidence="20">
    <location>
        <position position="227"/>
    </location>
    <ligand>
        <name>Mg(2+)</name>
        <dbReference type="ChEBI" id="CHEBI:18420"/>
    </ligand>
</feature>
<keyword evidence="24" id="KW-1185">Reference proteome</keyword>
<sequence>MAAVVAVILAAGQGKRMRSRLPKVLHRIAGRSLVEHVMAAAGEAGVEENVIVIGHGAEEIKAALGAGQKYAFQERQLGTGHALAQAQGAVGNANDILVLCGDTPLIRGTTLKKLLHHHFVTGATATLLTARLANPQGYGRIVRDEEGRVKAIVEERDAAPEEKAIKEINTGIYCFKADFIWPALQQLKPDNDQGEYYLTDVVALAQARGLSIEAVTVEDEEEVLGVNDRVQLAEAAAILRRRINQAHMQAGVTIVDPATTYIDVTVTIEKDTIIYPGTFLEGNTIIGAGCFLGPGTTIRDSRVGEGSTISHAVVLESVIGPGCQVGPFAYLRPGTVLEAGVKVGDFVEIKASRVGRGSKVPHLTYLGDATVGKEVNIGAGTITCNYDGSKKWPTVIEDGVFIGSNTNLVAPVKVGAGAVVGAGSTITEDVPPGALALARERQVNLPYRGKKIEKK</sequence>
<accession>A0A2T0ATX3</accession>
<dbReference type="EC" id="2.3.1.157" evidence="20"/>
<feature type="binding site" evidence="20">
    <location>
        <position position="227"/>
    </location>
    <ligand>
        <name>UDP-N-acetyl-alpha-D-glucosamine</name>
        <dbReference type="ChEBI" id="CHEBI:57705"/>
    </ligand>
</feature>
<comment type="caution">
    <text evidence="23">The sequence shown here is derived from an EMBL/GenBank/DDBJ whole genome shotgun (WGS) entry which is preliminary data.</text>
</comment>
<dbReference type="Pfam" id="PF25087">
    <property type="entry name" value="GMPPB_C"/>
    <property type="match status" value="1"/>
</dbReference>
<dbReference type="HAMAP" id="MF_01631">
    <property type="entry name" value="GlmU"/>
    <property type="match status" value="1"/>
</dbReference>
<dbReference type="GO" id="GO:0071555">
    <property type="term" value="P:cell wall organization"/>
    <property type="evidence" value="ECO:0007669"/>
    <property type="project" value="UniProtKB-KW"/>
</dbReference>
<name>A0A2T0ATX3_9FIRM</name>
<keyword evidence="7 20" id="KW-0808">Transferase</keyword>
<dbReference type="RefSeq" id="WP_106005014.1">
    <property type="nucleotide sequence ID" value="NZ_CP136419.1"/>
</dbReference>
<dbReference type="AlphaFoldDB" id="A0A2T0ATX3"/>
<feature type="binding site" evidence="20">
    <location>
        <position position="365"/>
    </location>
    <ligand>
        <name>UDP-N-acetyl-alpha-D-glucosamine</name>
        <dbReference type="ChEBI" id="CHEBI:57705"/>
    </ligand>
</feature>
<evidence type="ECO:0000256" key="19">
    <source>
        <dbReference type="ARBA" id="ARBA00049628"/>
    </source>
</evidence>
<evidence type="ECO:0000259" key="21">
    <source>
        <dbReference type="Pfam" id="PF00483"/>
    </source>
</evidence>
<protein>
    <recommendedName>
        <fullName evidence="20">Bifunctional protein GlmU</fullName>
    </recommendedName>
    <domain>
        <recommendedName>
            <fullName evidence="20">UDP-N-acetylglucosamine pyrophosphorylase</fullName>
            <ecNumber evidence="20">2.7.7.23</ecNumber>
        </recommendedName>
        <alternativeName>
            <fullName evidence="20">N-acetylglucosamine-1-phosphate uridyltransferase</fullName>
        </alternativeName>
    </domain>
    <domain>
        <recommendedName>
            <fullName evidence="20">Glucosamine-1-phosphate N-acetyltransferase</fullName>
            <ecNumber evidence="20">2.3.1.157</ecNumber>
        </recommendedName>
    </domain>
</protein>
<evidence type="ECO:0000256" key="11">
    <source>
        <dbReference type="ARBA" id="ARBA00022842"/>
    </source>
</evidence>
<comment type="caution">
    <text evidence="20">Lacks conserved residue(s) required for the propagation of feature annotation.</text>
</comment>
<feature type="binding site" evidence="20">
    <location>
        <begin position="385"/>
        <end position="386"/>
    </location>
    <ligand>
        <name>acetyl-CoA</name>
        <dbReference type="ChEBI" id="CHEBI:57288"/>
    </ligand>
</feature>
<feature type="binding site" evidence="20">
    <location>
        <position position="154"/>
    </location>
    <ligand>
        <name>UDP-N-acetyl-alpha-D-glucosamine</name>
        <dbReference type="ChEBI" id="CHEBI:57705"/>
    </ligand>
</feature>
<dbReference type="GO" id="GO:0009245">
    <property type="term" value="P:lipid A biosynthetic process"/>
    <property type="evidence" value="ECO:0007669"/>
    <property type="project" value="UniProtKB-UniRule"/>
</dbReference>
<feature type="binding site" evidence="20">
    <location>
        <begin position="78"/>
        <end position="79"/>
    </location>
    <ligand>
        <name>UDP-N-acetyl-alpha-D-glucosamine</name>
        <dbReference type="ChEBI" id="CHEBI:57705"/>
    </ligand>
</feature>
<feature type="binding site" evidence="20">
    <location>
        <position position="169"/>
    </location>
    <ligand>
        <name>UDP-N-acetyl-alpha-D-glucosamine</name>
        <dbReference type="ChEBI" id="CHEBI:57705"/>
    </ligand>
</feature>
<dbReference type="GO" id="GO:0003977">
    <property type="term" value="F:UDP-N-acetylglucosamine diphosphorylase activity"/>
    <property type="evidence" value="ECO:0007669"/>
    <property type="project" value="UniProtKB-UniRule"/>
</dbReference>
<feature type="binding site" evidence="20">
    <location>
        <position position="23"/>
    </location>
    <ligand>
        <name>UDP-N-acetyl-alpha-D-glucosamine</name>
        <dbReference type="ChEBI" id="CHEBI:57705"/>
    </ligand>
</feature>
<evidence type="ECO:0000256" key="10">
    <source>
        <dbReference type="ARBA" id="ARBA00022737"/>
    </source>
</evidence>
<feature type="region of interest" description="Pyrophosphorylase" evidence="20">
    <location>
        <begin position="1"/>
        <end position="229"/>
    </location>
</feature>
<feature type="binding site" evidence="20">
    <location>
        <position position="102"/>
    </location>
    <ligand>
        <name>Mg(2+)</name>
        <dbReference type="ChEBI" id="CHEBI:18420"/>
    </ligand>
</feature>
<evidence type="ECO:0000256" key="9">
    <source>
        <dbReference type="ARBA" id="ARBA00022723"/>
    </source>
</evidence>
<keyword evidence="15 20" id="KW-0012">Acyltransferase</keyword>
<feature type="binding site" evidence="20">
    <location>
        <position position="422"/>
    </location>
    <ligand>
        <name>acetyl-CoA</name>
        <dbReference type="ChEBI" id="CHEBI:57288"/>
    </ligand>
</feature>
<evidence type="ECO:0000256" key="7">
    <source>
        <dbReference type="ARBA" id="ARBA00022679"/>
    </source>
</evidence>
<gene>
    <name evidence="20 23" type="primary">glmU</name>
    <name evidence="23" type="ORF">MOHU_10250</name>
</gene>
<dbReference type="OrthoDB" id="9775031at2"/>
<keyword evidence="11 20" id="KW-0460">Magnesium</keyword>
<keyword evidence="9 20" id="KW-0479">Metal-binding</keyword>
<dbReference type="GO" id="GO:0006048">
    <property type="term" value="P:UDP-N-acetylglucosamine biosynthetic process"/>
    <property type="evidence" value="ECO:0007669"/>
    <property type="project" value="UniProtKB-UniPathway"/>
</dbReference>
<dbReference type="SUPFAM" id="SSF53448">
    <property type="entry name" value="Nucleotide-diphospho-sugar transferases"/>
    <property type="match status" value="1"/>
</dbReference>